<dbReference type="SMART" id="SM00490">
    <property type="entry name" value="HELICc"/>
    <property type="match status" value="1"/>
</dbReference>
<dbReference type="GO" id="GO:0009409">
    <property type="term" value="P:response to cold"/>
    <property type="evidence" value="ECO:0007669"/>
    <property type="project" value="TreeGrafter"/>
</dbReference>
<dbReference type="InterPro" id="IPR014001">
    <property type="entry name" value="Helicase_ATP-bd"/>
</dbReference>
<evidence type="ECO:0000256" key="6">
    <source>
        <dbReference type="SAM" id="MobiDB-lite"/>
    </source>
</evidence>
<feature type="domain" description="Helicase C-terminal" evidence="8">
    <location>
        <begin position="273"/>
        <end position="417"/>
    </location>
</feature>
<organism evidence="10 11">
    <name type="scientific">Tumebacillus avium</name>
    <dbReference type="NCBI Taxonomy" id="1903704"/>
    <lineage>
        <taxon>Bacteria</taxon>
        <taxon>Bacillati</taxon>
        <taxon>Bacillota</taxon>
        <taxon>Bacilli</taxon>
        <taxon>Bacillales</taxon>
        <taxon>Alicyclobacillaceae</taxon>
        <taxon>Tumebacillus</taxon>
    </lineage>
</organism>
<evidence type="ECO:0000259" key="8">
    <source>
        <dbReference type="PROSITE" id="PS51194"/>
    </source>
</evidence>
<feature type="domain" description="DEAD-box RNA helicase Q" evidence="9">
    <location>
        <begin position="46"/>
        <end position="74"/>
    </location>
</feature>
<dbReference type="Gene3D" id="3.40.50.300">
    <property type="entry name" value="P-loop containing nucleotide triphosphate hydrolases"/>
    <property type="match status" value="2"/>
</dbReference>
<proteinExistence type="predicted"/>
<dbReference type="InterPro" id="IPR027417">
    <property type="entry name" value="P-loop_NTPase"/>
</dbReference>
<feature type="short sequence motif" description="Q motif" evidence="5">
    <location>
        <begin position="46"/>
        <end position="74"/>
    </location>
</feature>
<keyword evidence="1" id="KW-0547">Nucleotide-binding</keyword>
<dbReference type="AlphaFoldDB" id="A0A1Y0IL07"/>
<dbReference type="PROSITE" id="PS51194">
    <property type="entry name" value="HELICASE_CTER"/>
    <property type="match status" value="1"/>
</dbReference>
<dbReference type="GO" id="GO:0005840">
    <property type="term" value="C:ribosome"/>
    <property type="evidence" value="ECO:0007669"/>
    <property type="project" value="TreeGrafter"/>
</dbReference>
<keyword evidence="3" id="KW-0347">Helicase</keyword>
<evidence type="ECO:0000256" key="1">
    <source>
        <dbReference type="ARBA" id="ARBA00022741"/>
    </source>
</evidence>
<keyword evidence="2" id="KW-0378">Hydrolase</keyword>
<dbReference type="Pfam" id="PF00271">
    <property type="entry name" value="Helicase_C"/>
    <property type="match status" value="1"/>
</dbReference>
<keyword evidence="11" id="KW-1185">Reference proteome</keyword>
<dbReference type="KEGG" id="tum:CBW65_02470"/>
<dbReference type="EMBL" id="CP021434">
    <property type="protein sequence ID" value="ARU60054.1"/>
    <property type="molecule type" value="Genomic_DNA"/>
</dbReference>
<dbReference type="CDD" id="cd18787">
    <property type="entry name" value="SF2_C_DEAD"/>
    <property type="match status" value="1"/>
</dbReference>
<dbReference type="GO" id="GO:0033592">
    <property type="term" value="F:RNA strand annealing activity"/>
    <property type="evidence" value="ECO:0007669"/>
    <property type="project" value="TreeGrafter"/>
</dbReference>
<reference evidence="11" key="1">
    <citation type="submission" date="2017-05" db="EMBL/GenBank/DDBJ databases">
        <authorList>
            <person name="Sung H."/>
        </authorList>
    </citation>
    <scope>NUCLEOTIDE SEQUENCE [LARGE SCALE GENOMIC DNA]</scope>
    <source>
        <strain evidence="11">AR23208</strain>
    </source>
</reference>
<dbReference type="PANTHER" id="PTHR47963:SF7">
    <property type="entry name" value="ATP-DEPENDENT RNA HELICASE YFML-RELATED"/>
    <property type="match status" value="1"/>
</dbReference>
<sequence>MGDDGQTGGHISVTVHESSCSRVFLFPGVSGMIAKSGKKGEFTMTASFHTYELPEYQTKALEKAGITAPSPIQEAAIPLILEGRDVVGKSRTGTGKTLAYLLPQLAKIEADKRALQVLILAPTRELTMQIEGAIKQYTEGSEIRALALVGGGNIDRQIDKLKEKPHIVVGTPGRIKEILGRKKMKVHEVKSITIDEVDQMLELGSLKDVGEIVKSTMRDRQLLFFSATVSDEAKKIAKDWMRDPVFLETEAGSMIGKIEHVYFSTGKQDKPDTLRRLVRAYDVNRAMVFVNENKGLMWLVSEMRKLGLTAEGLSGEAAKIQREQAMSGFRDGKFQLLITTDVGARGLDVEGVTHVFHYDPAIDPEHYVHRAGRTGRGTQSGVSVSILTPDEKFIVKKFEKALDLRIFSKGLEQGKIVTRRPGATPRPAAATGPKKGKSNPNKGKRK</sequence>
<dbReference type="InterPro" id="IPR011545">
    <property type="entry name" value="DEAD/DEAH_box_helicase_dom"/>
</dbReference>
<dbReference type="InterPro" id="IPR014014">
    <property type="entry name" value="RNA_helicase_DEAD_Q_motif"/>
</dbReference>
<evidence type="ECO:0000256" key="4">
    <source>
        <dbReference type="ARBA" id="ARBA00022840"/>
    </source>
</evidence>
<evidence type="ECO:0000259" key="9">
    <source>
        <dbReference type="PROSITE" id="PS51195"/>
    </source>
</evidence>
<evidence type="ECO:0008006" key="12">
    <source>
        <dbReference type="Google" id="ProtNLM"/>
    </source>
</evidence>
<feature type="compositionally biased region" description="Low complexity" evidence="6">
    <location>
        <begin position="419"/>
        <end position="433"/>
    </location>
</feature>
<evidence type="ECO:0000256" key="2">
    <source>
        <dbReference type="ARBA" id="ARBA00022801"/>
    </source>
</evidence>
<evidence type="ECO:0000259" key="7">
    <source>
        <dbReference type="PROSITE" id="PS51192"/>
    </source>
</evidence>
<protein>
    <recommendedName>
        <fullName evidence="12">DEAD/DEAH box helicase</fullName>
    </recommendedName>
</protein>
<dbReference type="CDD" id="cd00268">
    <property type="entry name" value="DEADc"/>
    <property type="match status" value="1"/>
</dbReference>
<dbReference type="GO" id="GO:0005524">
    <property type="term" value="F:ATP binding"/>
    <property type="evidence" value="ECO:0007669"/>
    <property type="project" value="UniProtKB-KW"/>
</dbReference>
<evidence type="ECO:0000313" key="10">
    <source>
        <dbReference type="EMBL" id="ARU60054.1"/>
    </source>
</evidence>
<gene>
    <name evidence="10" type="ORF">CBW65_02470</name>
</gene>
<dbReference type="PANTHER" id="PTHR47963">
    <property type="entry name" value="DEAD-BOX ATP-DEPENDENT RNA HELICASE 47, MITOCHONDRIAL"/>
    <property type="match status" value="1"/>
</dbReference>
<dbReference type="OrthoDB" id="9805696at2"/>
<dbReference type="PROSITE" id="PS51195">
    <property type="entry name" value="Q_MOTIF"/>
    <property type="match status" value="1"/>
</dbReference>
<dbReference type="GO" id="GO:0003724">
    <property type="term" value="F:RNA helicase activity"/>
    <property type="evidence" value="ECO:0007669"/>
    <property type="project" value="InterPro"/>
</dbReference>
<evidence type="ECO:0000313" key="11">
    <source>
        <dbReference type="Proteomes" id="UP000195437"/>
    </source>
</evidence>
<dbReference type="InterPro" id="IPR001650">
    <property type="entry name" value="Helicase_C-like"/>
</dbReference>
<dbReference type="GO" id="GO:0005829">
    <property type="term" value="C:cytosol"/>
    <property type="evidence" value="ECO:0007669"/>
    <property type="project" value="TreeGrafter"/>
</dbReference>
<dbReference type="PROSITE" id="PS51192">
    <property type="entry name" value="HELICASE_ATP_BIND_1"/>
    <property type="match status" value="1"/>
</dbReference>
<feature type="compositionally biased region" description="Basic residues" evidence="6">
    <location>
        <begin position="434"/>
        <end position="446"/>
    </location>
</feature>
<dbReference type="Pfam" id="PF00270">
    <property type="entry name" value="DEAD"/>
    <property type="match status" value="1"/>
</dbReference>
<dbReference type="SUPFAM" id="SSF52540">
    <property type="entry name" value="P-loop containing nucleoside triphosphate hydrolases"/>
    <property type="match status" value="1"/>
</dbReference>
<dbReference type="Proteomes" id="UP000195437">
    <property type="component" value="Chromosome"/>
</dbReference>
<evidence type="ECO:0000256" key="5">
    <source>
        <dbReference type="PROSITE-ProRule" id="PRU00552"/>
    </source>
</evidence>
<dbReference type="GO" id="GO:0016787">
    <property type="term" value="F:hydrolase activity"/>
    <property type="evidence" value="ECO:0007669"/>
    <property type="project" value="UniProtKB-KW"/>
</dbReference>
<feature type="domain" description="Helicase ATP-binding" evidence="7">
    <location>
        <begin position="77"/>
        <end position="247"/>
    </location>
</feature>
<name>A0A1Y0IL07_9BACL</name>
<accession>A0A1Y0IL07</accession>
<dbReference type="SMART" id="SM00487">
    <property type="entry name" value="DEXDc"/>
    <property type="match status" value="1"/>
</dbReference>
<feature type="region of interest" description="Disordered" evidence="6">
    <location>
        <begin position="415"/>
        <end position="446"/>
    </location>
</feature>
<dbReference type="InterPro" id="IPR044742">
    <property type="entry name" value="DEAD/DEAH_RhlB"/>
</dbReference>
<dbReference type="InterPro" id="IPR050547">
    <property type="entry name" value="DEAD_box_RNA_helicases"/>
</dbReference>
<keyword evidence="4" id="KW-0067">ATP-binding</keyword>
<evidence type="ECO:0000256" key="3">
    <source>
        <dbReference type="ARBA" id="ARBA00022806"/>
    </source>
</evidence>